<dbReference type="AlphaFoldDB" id="A0A1H7U7T4"/>
<dbReference type="InterPro" id="IPR051010">
    <property type="entry name" value="BCAA_transport"/>
</dbReference>
<keyword evidence="3 5" id="KW-0732">Signal</keyword>
<protein>
    <submittedName>
        <fullName evidence="7">Amino acid/amide ABC transporter substrate-binding protein, HAAT family</fullName>
    </submittedName>
</protein>
<feature type="signal peptide" evidence="5">
    <location>
        <begin position="1"/>
        <end position="18"/>
    </location>
</feature>
<name>A0A1H7U7T4_9HYPH</name>
<comment type="similarity">
    <text evidence="1">Belongs to the leucine-binding protein family.</text>
</comment>
<organism evidence="7 8">
    <name type="scientific">Bosea lupini</name>
    <dbReference type="NCBI Taxonomy" id="1036779"/>
    <lineage>
        <taxon>Bacteria</taxon>
        <taxon>Pseudomonadati</taxon>
        <taxon>Pseudomonadota</taxon>
        <taxon>Alphaproteobacteria</taxon>
        <taxon>Hyphomicrobiales</taxon>
        <taxon>Boseaceae</taxon>
        <taxon>Bosea</taxon>
    </lineage>
</organism>
<gene>
    <name evidence="7" type="ORF">SAMN04515666_106160</name>
</gene>
<dbReference type="RefSeq" id="WP_244543902.1">
    <property type="nucleotide sequence ID" value="NZ_FOAN01000006.1"/>
</dbReference>
<keyword evidence="2" id="KW-0813">Transport</keyword>
<dbReference type="SUPFAM" id="SSF53822">
    <property type="entry name" value="Periplasmic binding protein-like I"/>
    <property type="match status" value="1"/>
</dbReference>
<keyword evidence="4" id="KW-0029">Amino-acid transport</keyword>
<dbReference type="PRINTS" id="PR00337">
    <property type="entry name" value="LEUILEVALBP"/>
</dbReference>
<evidence type="ECO:0000256" key="3">
    <source>
        <dbReference type="ARBA" id="ARBA00022729"/>
    </source>
</evidence>
<feature type="chain" id="PRO_5011468501" evidence="5">
    <location>
        <begin position="19"/>
        <end position="430"/>
    </location>
</feature>
<dbReference type="Pfam" id="PF13458">
    <property type="entry name" value="Peripla_BP_6"/>
    <property type="match status" value="1"/>
</dbReference>
<dbReference type="PANTHER" id="PTHR30483:SF37">
    <property type="entry name" value="ABC TRANSPORTER SUBSTRATE-BINDING PROTEIN"/>
    <property type="match status" value="1"/>
</dbReference>
<evidence type="ECO:0000259" key="6">
    <source>
        <dbReference type="Pfam" id="PF13458"/>
    </source>
</evidence>
<evidence type="ECO:0000313" key="8">
    <source>
        <dbReference type="Proteomes" id="UP000199664"/>
    </source>
</evidence>
<dbReference type="GO" id="GO:0006865">
    <property type="term" value="P:amino acid transport"/>
    <property type="evidence" value="ECO:0007669"/>
    <property type="project" value="UniProtKB-KW"/>
</dbReference>
<dbReference type="STRING" id="1036779.SAMN04515666_106160"/>
<dbReference type="InterPro" id="IPR028082">
    <property type="entry name" value="Peripla_BP_I"/>
</dbReference>
<dbReference type="Proteomes" id="UP000199664">
    <property type="component" value="Unassembled WGS sequence"/>
</dbReference>
<dbReference type="CDD" id="cd06330">
    <property type="entry name" value="PBP1_As_SBP-like"/>
    <property type="match status" value="1"/>
</dbReference>
<dbReference type="InterPro" id="IPR028081">
    <property type="entry name" value="Leu-bd"/>
</dbReference>
<sequence length="430" mass="46177">MIRSAWMAALAVSFGAVAAPAVAQEKPASLGVGVMTFTSGPAAAYGVPGKNAAELMIDMINARGGIGGVPLKATYVDEAQGTQGVIAEYRRLAEDKSNQVMIAALSSANCLALAPLAEQMQAPTIGWNCDTHQLLLDGKSKYYFRPNGNTIPEFVAYALYLLQRKPDVKRIAIVNPDYAFGHDAALIFKTAMKALKPDVEVVAELFPKLGSANFQTEISKLSASRPDVVFSNLWGADLENFVRQAQPRGLFTSSQVVLALGETVLQRANLPEGVIVGVLGDGWWMSPDARANPVTKAFVEAYEKRYGEYPVFPSVKMANAIIYMKAAYEAALKKTGGKWPSRNELADAMRGSTVKTLTGTTVTRKDNDGLVDQVVGVTAKSPDYKFPVIGGMVRYKGDTLMPPQGDDAIKWVGTLTPAFLATQPKPGSYQ</sequence>
<keyword evidence="8" id="KW-1185">Reference proteome</keyword>
<feature type="domain" description="Leucine-binding protein" evidence="6">
    <location>
        <begin position="32"/>
        <end position="369"/>
    </location>
</feature>
<dbReference type="InterPro" id="IPR000709">
    <property type="entry name" value="Leu_Ile_Val-bd"/>
</dbReference>
<accession>A0A1H7U7T4</accession>
<dbReference type="PANTHER" id="PTHR30483">
    <property type="entry name" value="LEUCINE-SPECIFIC-BINDING PROTEIN"/>
    <property type="match status" value="1"/>
</dbReference>
<evidence type="ECO:0000313" key="7">
    <source>
        <dbReference type="EMBL" id="SEL93120.1"/>
    </source>
</evidence>
<dbReference type="Gene3D" id="3.40.50.2300">
    <property type="match status" value="2"/>
</dbReference>
<evidence type="ECO:0000256" key="4">
    <source>
        <dbReference type="ARBA" id="ARBA00022970"/>
    </source>
</evidence>
<evidence type="ECO:0000256" key="2">
    <source>
        <dbReference type="ARBA" id="ARBA00022448"/>
    </source>
</evidence>
<evidence type="ECO:0000256" key="5">
    <source>
        <dbReference type="SAM" id="SignalP"/>
    </source>
</evidence>
<reference evidence="8" key="1">
    <citation type="submission" date="2016-10" db="EMBL/GenBank/DDBJ databases">
        <authorList>
            <person name="Varghese N."/>
            <person name="Submissions S."/>
        </authorList>
    </citation>
    <scope>NUCLEOTIDE SEQUENCE [LARGE SCALE GENOMIC DNA]</scope>
    <source>
        <strain evidence="8">LMG 26383,CCUG 61248,R- 45681</strain>
    </source>
</reference>
<evidence type="ECO:0000256" key="1">
    <source>
        <dbReference type="ARBA" id="ARBA00010062"/>
    </source>
</evidence>
<dbReference type="EMBL" id="FOAN01000006">
    <property type="protein sequence ID" value="SEL93120.1"/>
    <property type="molecule type" value="Genomic_DNA"/>
</dbReference>
<proteinExistence type="inferred from homology"/>